<comment type="catalytic activity">
    <reaction evidence="5 6">
        <text>7-aminomethyl-7-carbaguanine + guanosine(34) in tRNA = 7-aminomethyl-7-carbaguanosine(34) in tRNA + guanine</text>
        <dbReference type="Rhea" id="RHEA:24104"/>
        <dbReference type="Rhea" id="RHEA-COMP:10341"/>
        <dbReference type="Rhea" id="RHEA-COMP:10342"/>
        <dbReference type="ChEBI" id="CHEBI:16235"/>
        <dbReference type="ChEBI" id="CHEBI:58703"/>
        <dbReference type="ChEBI" id="CHEBI:74269"/>
        <dbReference type="ChEBI" id="CHEBI:82833"/>
        <dbReference type="EC" id="2.4.2.29"/>
    </reaction>
</comment>
<dbReference type="InterPro" id="IPR002616">
    <property type="entry name" value="tRNA_ribo_trans-like"/>
</dbReference>
<keyword evidence="6" id="KW-0479">Metal-binding</keyword>
<feature type="region of interest" description="RNA binding" evidence="6">
    <location>
        <begin position="251"/>
        <end position="257"/>
    </location>
</feature>
<evidence type="ECO:0000259" key="7">
    <source>
        <dbReference type="Pfam" id="PF01702"/>
    </source>
</evidence>
<gene>
    <name evidence="6" type="primary">tgt</name>
    <name evidence="8" type="ORF">HNQ39_002143</name>
</gene>
<keyword evidence="9" id="KW-1185">Reference proteome</keyword>
<dbReference type="GO" id="GO:0046872">
    <property type="term" value="F:metal ion binding"/>
    <property type="evidence" value="ECO:0007669"/>
    <property type="project" value="UniProtKB-KW"/>
</dbReference>
<comment type="subunit">
    <text evidence="6">Homodimer. Within each dimer, one monomer is responsible for RNA recognition and catalysis, while the other monomer binds to the replacement base PreQ1.</text>
</comment>
<accession>A0A7W9SPB0</accession>
<dbReference type="EMBL" id="JACHGW010000002">
    <property type="protein sequence ID" value="MBB6050352.1"/>
    <property type="molecule type" value="Genomic_DNA"/>
</dbReference>
<feature type="binding site" evidence="6">
    <location>
        <position position="220"/>
    </location>
    <ligand>
        <name>substrate</name>
    </ligand>
</feature>
<keyword evidence="3 6" id="KW-0819">tRNA processing</keyword>
<keyword evidence="1 6" id="KW-0328">Glycosyltransferase</keyword>
<reference evidence="8 9" key="1">
    <citation type="submission" date="2020-08" db="EMBL/GenBank/DDBJ databases">
        <title>Genomic Encyclopedia of Type Strains, Phase IV (KMG-IV): sequencing the most valuable type-strain genomes for metagenomic binning, comparative biology and taxonomic classification.</title>
        <authorList>
            <person name="Goeker M."/>
        </authorList>
    </citation>
    <scope>NUCLEOTIDE SEQUENCE [LARGE SCALE GENOMIC DNA]</scope>
    <source>
        <strain evidence="8 9">DSM 23562</strain>
    </source>
</reference>
<dbReference type="UniPathway" id="UPA00392"/>
<dbReference type="HAMAP" id="MF_00168">
    <property type="entry name" value="Q_tRNA_Tgt"/>
    <property type="match status" value="1"/>
</dbReference>
<keyword evidence="6" id="KW-0862">Zinc</keyword>
<evidence type="ECO:0000256" key="4">
    <source>
        <dbReference type="ARBA" id="ARBA00022785"/>
    </source>
</evidence>
<dbReference type="PANTHER" id="PTHR46499">
    <property type="entry name" value="QUEUINE TRNA-RIBOSYLTRANSFERASE"/>
    <property type="match status" value="1"/>
</dbReference>
<comment type="cofactor">
    <cofactor evidence="6">
        <name>Zn(2+)</name>
        <dbReference type="ChEBI" id="CHEBI:29105"/>
    </cofactor>
    <text evidence="6">Binds 1 zinc ion per subunit.</text>
</comment>
<dbReference type="GO" id="GO:0005829">
    <property type="term" value="C:cytosol"/>
    <property type="evidence" value="ECO:0007669"/>
    <property type="project" value="TreeGrafter"/>
</dbReference>
<evidence type="ECO:0000256" key="6">
    <source>
        <dbReference type="HAMAP-Rule" id="MF_00168"/>
    </source>
</evidence>
<organism evidence="8 9">
    <name type="scientific">Armatimonas rosea</name>
    <dbReference type="NCBI Taxonomy" id="685828"/>
    <lineage>
        <taxon>Bacteria</taxon>
        <taxon>Bacillati</taxon>
        <taxon>Armatimonadota</taxon>
        <taxon>Armatimonadia</taxon>
        <taxon>Armatimonadales</taxon>
        <taxon>Armatimonadaceae</taxon>
        <taxon>Armatimonas</taxon>
    </lineage>
</organism>
<dbReference type="FunFam" id="3.20.20.105:FF:000001">
    <property type="entry name" value="Queuine tRNA-ribosyltransferase"/>
    <property type="match status" value="1"/>
</dbReference>
<feature type="binding site" evidence="6">
    <location>
        <begin position="92"/>
        <end position="96"/>
    </location>
    <ligand>
        <name>substrate</name>
    </ligand>
</feature>
<sequence length="379" mass="42180">MSLFTLQKSASSCQARRGELQLPRATVQTPAFMPVGTQGTVKAMTFDEVWELGYRLILGNTYHLYLRPGSERVARFGGLPKFIGWDGAMLTDSGGYQVFSLKDLRKITEEGVTFRSTLDGSKHLFSPERVMEIEHELGADIIMAFDECPPYPATWQYTKDSLDRTLRWEERCLARHNALGGDSTGHLLFGIVQGGSYDDLRAQSALAVSAMDFPGIAIGGVSVGEPVEEMRRITALTTPLLPAHKPRYLMGVGTPSDLLDGIYYGIDMFDCVLPTRMARNGALYTSQGRINISNARWTDEAGPIDPECDCKVCRLHSAAYLRHLHQSKEILYSRLATYHNLAYYAKVMEGARAAIEQDTFPEYRRACYATWGLALPPDA</sequence>
<name>A0A7W9SPB0_ARMRO</name>
<keyword evidence="2 6" id="KW-0808">Transferase</keyword>
<comment type="similarity">
    <text evidence="6">Belongs to the queuine tRNA-ribosyltransferase family.</text>
</comment>
<dbReference type="SUPFAM" id="SSF51713">
    <property type="entry name" value="tRNA-guanine transglycosylase"/>
    <property type="match status" value="1"/>
</dbReference>
<feature type="binding site" evidence="6">
    <location>
        <position position="308"/>
    </location>
    <ligand>
        <name>Zn(2+)</name>
        <dbReference type="ChEBI" id="CHEBI:29105"/>
    </ligand>
</feature>
<evidence type="ECO:0000313" key="9">
    <source>
        <dbReference type="Proteomes" id="UP000520814"/>
    </source>
</evidence>
<dbReference type="NCBIfam" id="TIGR00449">
    <property type="entry name" value="tgt_general"/>
    <property type="match status" value="1"/>
</dbReference>
<feature type="binding site" evidence="6">
    <location>
        <position position="313"/>
    </location>
    <ligand>
        <name>Zn(2+)</name>
        <dbReference type="ChEBI" id="CHEBI:29105"/>
    </ligand>
</feature>
<dbReference type="GO" id="GO:0008479">
    <property type="term" value="F:tRNA-guanosine(34) queuine transglycosylase activity"/>
    <property type="evidence" value="ECO:0007669"/>
    <property type="project" value="UniProtKB-UniRule"/>
</dbReference>
<comment type="caution">
    <text evidence="8">The sequence shown here is derived from an EMBL/GenBank/DDBJ whole genome shotgun (WGS) entry which is preliminary data.</text>
</comment>
<dbReference type="RefSeq" id="WP_184195148.1">
    <property type="nucleotide sequence ID" value="NZ_JACHGW010000002.1"/>
</dbReference>
<comment type="function">
    <text evidence="6">Catalyzes the base-exchange of a guanine (G) residue with the queuine precursor 7-aminomethyl-7-deazaguanine (PreQ1) at position 34 (anticodon wobble position) in tRNAs with GU(N) anticodons (tRNA-Asp, -Asn, -His and -Tyr). Catalysis occurs through a double-displacement mechanism. The nucleophile active site attacks the C1' of nucleotide 34 to detach the guanine base from the RNA, forming a covalent enzyme-RNA intermediate. The proton acceptor active site deprotonates the incoming PreQ1, allowing a nucleophilic attack on the C1' of the ribose to form the product. After dissociation, two additional enzymatic reactions on the tRNA convert PreQ1 to queuine (Q), resulting in the hypermodified nucleoside queuosine (7-(((4,5-cis-dihydroxy-2-cyclopenten-1-yl)amino)methyl)-7-deazaguanosine).</text>
</comment>
<dbReference type="PANTHER" id="PTHR46499:SF1">
    <property type="entry name" value="QUEUINE TRNA-RIBOSYLTRANSFERASE"/>
    <property type="match status" value="1"/>
</dbReference>
<dbReference type="Gene3D" id="3.20.20.105">
    <property type="entry name" value="Queuine tRNA-ribosyltransferase-like"/>
    <property type="match status" value="1"/>
</dbReference>
<feature type="binding site" evidence="6">
    <location>
        <position position="193"/>
    </location>
    <ligand>
        <name>substrate</name>
    </ligand>
</feature>
<dbReference type="EC" id="2.4.2.29" evidence="6"/>
<feature type="binding site" evidence="6">
    <location>
        <position position="339"/>
    </location>
    <ligand>
        <name>Zn(2+)</name>
        <dbReference type="ChEBI" id="CHEBI:29105"/>
    </ligand>
</feature>
<evidence type="ECO:0000256" key="5">
    <source>
        <dbReference type="ARBA" id="ARBA00050112"/>
    </source>
</evidence>
<evidence type="ECO:0000313" key="8">
    <source>
        <dbReference type="EMBL" id="MBB6050352.1"/>
    </source>
</evidence>
<comment type="pathway">
    <text evidence="6">tRNA modification; tRNA-queuosine biosynthesis.</text>
</comment>
<feature type="region of interest" description="RNA binding; important for wobble base 34 recognition" evidence="6">
    <location>
        <begin position="275"/>
        <end position="279"/>
    </location>
</feature>
<evidence type="ECO:0000256" key="2">
    <source>
        <dbReference type="ARBA" id="ARBA00022679"/>
    </source>
</evidence>
<dbReference type="Pfam" id="PF01702">
    <property type="entry name" value="TGT"/>
    <property type="match status" value="1"/>
</dbReference>
<proteinExistence type="inferred from homology"/>
<dbReference type="GO" id="GO:0008616">
    <property type="term" value="P:tRNA queuosine(34) biosynthetic process"/>
    <property type="evidence" value="ECO:0007669"/>
    <property type="project" value="UniProtKB-UniRule"/>
</dbReference>
<feature type="active site" description="Nucleophile" evidence="6">
    <location>
        <position position="270"/>
    </location>
</feature>
<dbReference type="Proteomes" id="UP000520814">
    <property type="component" value="Unassembled WGS sequence"/>
</dbReference>
<dbReference type="InterPro" id="IPR036511">
    <property type="entry name" value="TGT-like_sf"/>
</dbReference>
<feature type="domain" description="tRNA-guanine(15) transglycosylase-like" evidence="7">
    <location>
        <begin position="14"/>
        <end position="370"/>
    </location>
</feature>
<feature type="binding site" evidence="6">
    <location>
        <position position="310"/>
    </location>
    <ligand>
        <name>Zn(2+)</name>
        <dbReference type="ChEBI" id="CHEBI:29105"/>
    </ligand>
</feature>
<feature type="binding site" evidence="6">
    <location>
        <position position="146"/>
    </location>
    <ligand>
        <name>substrate</name>
    </ligand>
</feature>
<keyword evidence="4 6" id="KW-0671">Queuosine biosynthesis</keyword>
<feature type="active site" description="Proton acceptor" evidence="6">
    <location>
        <position position="92"/>
    </location>
</feature>
<dbReference type="InterPro" id="IPR004803">
    <property type="entry name" value="TGT"/>
</dbReference>
<evidence type="ECO:0000256" key="1">
    <source>
        <dbReference type="ARBA" id="ARBA00022676"/>
    </source>
</evidence>
<dbReference type="AlphaFoldDB" id="A0A7W9SPB0"/>
<evidence type="ECO:0000256" key="3">
    <source>
        <dbReference type="ARBA" id="ARBA00022694"/>
    </source>
</evidence>
<protein>
    <recommendedName>
        <fullName evidence="6">Queuine tRNA-ribosyltransferase</fullName>
        <ecNumber evidence="6">2.4.2.29</ecNumber>
    </recommendedName>
    <alternativeName>
        <fullName evidence="6">Guanine insertion enzyme</fullName>
    </alternativeName>
    <alternativeName>
        <fullName evidence="6">tRNA-guanine transglycosylase</fullName>
    </alternativeName>
</protein>
<dbReference type="InterPro" id="IPR050076">
    <property type="entry name" value="ArchSynthase1/Queuine_TRR"/>
</dbReference>
<dbReference type="NCBIfam" id="TIGR00430">
    <property type="entry name" value="Q_tRNA_tgt"/>
    <property type="match status" value="1"/>
</dbReference>